<dbReference type="GO" id="GO:0004791">
    <property type="term" value="F:thioredoxin-disulfide reductase (NADPH) activity"/>
    <property type="evidence" value="ECO:0007669"/>
    <property type="project" value="TreeGrafter"/>
</dbReference>
<feature type="chain" id="PRO_5013048617" description="Selenoprotein T" evidence="4">
    <location>
        <begin position="20"/>
        <end position="289"/>
    </location>
</feature>
<feature type="signal peptide" evidence="4">
    <location>
        <begin position="1"/>
        <end position="19"/>
    </location>
</feature>
<dbReference type="SUPFAM" id="SSF52833">
    <property type="entry name" value="Thioredoxin-like"/>
    <property type="match status" value="2"/>
</dbReference>
<gene>
    <name evidence="5" type="ORF">ACHHYP_12581</name>
</gene>
<keyword evidence="3" id="KW-0472">Membrane</keyword>
<accession>A0A1V9YGR5</accession>
<dbReference type="Pfam" id="PF10262">
    <property type="entry name" value="Rdx"/>
    <property type="match status" value="2"/>
</dbReference>
<evidence type="ECO:0008006" key="7">
    <source>
        <dbReference type="Google" id="ProtNLM"/>
    </source>
</evidence>
<proteinExistence type="predicted"/>
<dbReference type="AlphaFoldDB" id="A0A1V9YGR5"/>
<evidence type="ECO:0000313" key="5">
    <source>
        <dbReference type="EMBL" id="OQR84901.1"/>
    </source>
</evidence>
<feature type="transmembrane region" description="Helical" evidence="3">
    <location>
        <begin position="192"/>
        <end position="211"/>
    </location>
</feature>
<feature type="transmembrane region" description="Helical" evidence="3">
    <location>
        <begin position="85"/>
        <end position="104"/>
    </location>
</feature>
<protein>
    <recommendedName>
        <fullName evidence="7">Selenoprotein T</fullName>
    </recommendedName>
</protein>
<organism evidence="5 6">
    <name type="scientific">Achlya hypogyna</name>
    <name type="common">Oomycete</name>
    <name type="synonym">Protoachlya hypogyna</name>
    <dbReference type="NCBI Taxonomy" id="1202772"/>
    <lineage>
        <taxon>Eukaryota</taxon>
        <taxon>Sar</taxon>
        <taxon>Stramenopiles</taxon>
        <taxon>Oomycota</taxon>
        <taxon>Saprolegniomycetes</taxon>
        <taxon>Saprolegniales</taxon>
        <taxon>Achlyaceae</taxon>
        <taxon>Achlya</taxon>
    </lineage>
</organism>
<keyword evidence="3" id="KW-0812">Transmembrane</keyword>
<reference evidence="5 6" key="1">
    <citation type="journal article" date="2014" name="Genome Biol. Evol.">
        <title>The secreted proteins of Achlya hypogyna and Thraustotheca clavata identify the ancestral oomycete secretome and reveal gene acquisitions by horizontal gene transfer.</title>
        <authorList>
            <person name="Misner I."/>
            <person name="Blouin N."/>
            <person name="Leonard G."/>
            <person name="Richards T.A."/>
            <person name="Lane C.E."/>
        </authorList>
    </citation>
    <scope>NUCLEOTIDE SEQUENCE [LARGE SCALE GENOMIC DNA]</scope>
    <source>
        <strain evidence="5 6">ATCC 48635</strain>
    </source>
</reference>
<dbReference type="InterPro" id="IPR019389">
    <property type="entry name" value="Selenoprotein_T"/>
</dbReference>
<comment type="caution">
    <text evidence="5">The sequence shown here is derived from an EMBL/GenBank/DDBJ whole genome shotgun (WGS) entry which is preliminary data.</text>
</comment>
<evidence type="ECO:0000256" key="1">
    <source>
        <dbReference type="ARBA" id="ARBA00022729"/>
    </source>
</evidence>
<evidence type="ECO:0000313" key="6">
    <source>
        <dbReference type="Proteomes" id="UP000243579"/>
    </source>
</evidence>
<dbReference type="GO" id="GO:0005789">
    <property type="term" value="C:endoplasmic reticulum membrane"/>
    <property type="evidence" value="ECO:0007669"/>
    <property type="project" value="TreeGrafter"/>
</dbReference>
<dbReference type="EMBL" id="JNBR01001831">
    <property type="protein sequence ID" value="OQR84901.1"/>
    <property type="molecule type" value="Genomic_DNA"/>
</dbReference>
<dbReference type="InterPro" id="IPR036249">
    <property type="entry name" value="Thioredoxin-like_sf"/>
</dbReference>
<keyword evidence="1 4" id="KW-0732">Signal</keyword>
<evidence type="ECO:0000256" key="3">
    <source>
        <dbReference type="SAM" id="Phobius"/>
    </source>
</evidence>
<keyword evidence="3" id="KW-1133">Transmembrane helix</keyword>
<dbReference type="OrthoDB" id="60822at2759"/>
<keyword evidence="6" id="KW-1185">Reference proteome</keyword>
<evidence type="ECO:0000256" key="4">
    <source>
        <dbReference type="SAM" id="SignalP"/>
    </source>
</evidence>
<dbReference type="Gene3D" id="3.40.30.10">
    <property type="entry name" value="Glutaredoxin"/>
    <property type="match status" value="1"/>
</dbReference>
<dbReference type="GO" id="GO:0045454">
    <property type="term" value="P:cell redox homeostasis"/>
    <property type="evidence" value="ECO:0007669"/>
    <property type="project" value="TreeGrafter"/>
</dbReference>
<sequence length="289" mass="31696">MGFRLLIALTFAAAVMTAADAPPSVATKHSFADDQVFVEYCISCGYANNFHEVRKYLETNYPHLIGRVTGGNAAPPAWKAVVATISGYLQMAGFVFLLAGEHIISALNLSMDNPIFAKIRENKFAAFTVLLLLSSVSSSMSATGAFEVYFNSYANNYREVSRYLEANYPHLIGRISGANALPPAWKQQLASFLGYVQMAGFALLLAGEHILGALGLPLDMPLFVQMRENKFAAFAGIMILGSISQSMLATGAFEVYFNDDLIYSKIRMNRWPTMSELLELFQAAGLRRP</sequence>
<keyword evidence="2" id="KW-0676">Redox-active center</keyword>
<feature type="transmembrane region" description="Helical" evidence="3">
    <location>
        <begin position="124"/>
        <end position="146"/>
    </location>
</feature>
<dbReference type="NCBIfam" id="TIGR02174">
    <property type="entry name" value="CXXU_selWTH"/>
    <property type="match status" value="2"/>
</dbReference>
<dbReference type="PANTHER" id="PTHR13544:SF0">
    <property type="entry name" value="THIOREDOXIN REDUCTASE-LIKE SELENOPROTEIN T"/>
    <property type="match status" value="1"/>
</dbReference>
<dbReference type="PANTHER" id="PTHR13544">
    <property type="entry name" value="SELENOPROTEIN T"/>
    <property type="match status" value="1"/>
</dbReference>
<name>A0A1V9YGR5_ACHHY</name>
<dbReference type="Proteomes" id="UP000243579">
    <property type="component" value="Unassembled WGS sequence"/>
</dbReference>
<feature type="transmembrane region" description="Helical" evidence="3">
    <location>
        <begin position="231"/>
        <end position="253"/>
    </location>
</feature>
<evidence type="ECO:0000256" key="2">
    <source>
        <dbReference type="ARBA" id="ARBA00023284"/>
    </source>
</evidence>
<dbReference type="InterPro" id="IPR011893">
    <property type="entry name" value="Selenoprotein_Rdx-typ"/>
</dbReference>